<keyword evidence="1" id="KW-0812">Transmembrane</keyword>
<feature type="transmembrane region" description="Helical" evidence="1">
    <location>
        <begin position="64"/>
        <end position="87"/>
    </location>
</feature>
<name>A0A9W6KX18_9PSEU</name>
<dbReference type="EMBL" id="BSFQ01000001">
    <property type="protein sequence ID" value="GLL08898.1"/>
    <property type="molecule type" value="Genomic_DNA"/>
</dbReference>
<feature type="transmembrane region" description="Helical" evidence="1">
    <location>
        <begin position="170"/>
        <end position="190"/>
    </location>
</feature>
<gene>
    <name evidence="2" type="ORF">GCM10017577_00380</name>
</gene>
<evidence type="ECO:0008006" key="4">
    <source>
        <dbReference type="Google" id="ProtNLM"/>
    </source>
</evidence>
<proteinExistence type="predicted"/>
<dbReference type="Proteomes" id="UP001143463">
    <property type="component" value="Unassembled WGS sequence"/>
</dbReference>
<dbReference type="AlphaFoldDB" id="A0A9W6KX18"/>
<protein>
    <recommendedName>
        <fullName evidence="4">YrhK-like protein</fullName>
    </recommendedName>
</protein>
<evidence type="ECO:0000313" key="2">
    <source>
        <dbReference type="EMBL" id="GLL08898.1"/>
    </source>
</evidence>
<comment type="caution">
    <text evidence="2">The sequence shown here is derived from an EMBL/GenBank/DDBJ whole genome shotgun (WGS) entry which is preliminary data.</text>
</comment>
<feature type="transmembrane region" description="Helical" evidence="1">
    <location>
        <begin position="99"/>
        <end position="118"/>
    </location>
</feature>
<feature type="transmembrane region" description="Helical" evidence="1">
    <location>
        <begin position="139"/>
        <end position="158"/>
    </location>
</feature>
<feature type="transmembrane region" description="Helical" evidence="1">
    <location>
        <begin position="31"/>
        <end position="52"/>
    </location>
</feature>
<sequence length="210" mass="21755">MAAAFAVGSVGFVLGPFPGYIDLVGPQADALTFFVASLFFTAGGTLQTVLAAPGRDEPGAGRAAWWAATVQWVGTLSFNVTTFRALLVTLDDPLYDRLVWRPDAVGSVCFLVSGAIAYRASARHGLLPVRQGRGWWQPGVNLLGCILFGIAAVAGYVVPGTGSMLDLAAANWTTAAGALCFLACAVAGLLPRAGTATDQAEPGRAQRRSP</sequence>
<accession>A0A9W6KX18</accession>
<keyword evidence="1" id="KW-1133">Transmembrane helix</keyword>
<keyword evidence="3" id="KW-1185">Reference proteome</keyword>
<evidence type="ECO:0000313" key="3">
    <source>
        <dbReference type="Proteomes" id="UP001143463"/>
    </source>
</evidence>
<reference evidence="2" key="2">
    <citation type="submission" date="2023-01" db="EMBL/GenBank/DDBJ databases">
        <authorList>
            <person name="Sun Q."/>
            <person name="Evtushenko L."/>
        </authorList>
    </citation>
    <scope>NUCLEOTIDE SEQUENCE</scope>
    <source>
        <strain evidence="2">VKM Ac-1069</strain>
    </source>
</reference>
<evidence type="ECO:0000256" key="1">
    <source>
        <dbReference type="SAM" id="Phobius"/>
    </source>
</evidence>
<keyword evidence="1" id="KW-0472">Membrane</keyword>
<reference evidence="2" key="1">
    <citation type="journal article" date="2014" name="Int. J. Syst. Evol. Microbiol.">
        <title>Complete genome sequence of Corynebacterium casei LMG S-19264T (=DSM 44701T), isolated from a smear-ripened cheese.</title>
        <authorList>
            <consortium name="US DOE Joint Genome Institute (JGI-PGF)"/>
            <person name="Walter F."/>
            <person name="Albersmeier A."/>
            <person name="Kalinowski J."/>
            <person name="Ruckert C."/>
        </authorList>
    </citation>
    <scope>NUCLEOTIDE SEQUENCE</scope>
    <source>
        <strain evidence="2">VKM Ac-1069</strain>
    </source>
</reference>
<organism evidence="2 3">
    <name type="scientific">Pseudonocardia halophobica</name>
    <dbReference type="NCBI Taxonomy" id="29401"/>
    <lineage>
        <taxon>Bacteria</taxon>
        <taxon>Bacillati</taxon>
        <taxon>Actinomycetota</taxon>
        <taxon>Actinomycetes</taxon>
        <taxon>Pseudonocardiales</taxon>
        <taxon>Pseudonocardiaceae</taxon>
        <taxon>Pseudonocardia</taxon>
    </lineage>
</organism>